<dbReference type="OrthoDB" id="4811705at2759"/>
<feature type="compositionally biased region" description="Basic and acidic residues" evidence="1">
    <location>
        <begin position="103"/>
        <end position="122"/>
    </location>
</feature>
<protein>
    <submittedName>
        <fullName evidence="3">Uncharacterized protein</fullName>
    </submittedName>
</protein>
<keyword evidence="2" id="KW-1133">Transmembrane helix</keyword>
<sequence length="322" mass="35644">MSPYECLKLRSTVMTEYRHRHLLSIPHSDWEARAMRSALFSGTRAHQPSTTTDEEEEEYVFVASSDASSPEAVHHDQASAVTDPTLSSGTQQPEPANNDDEQKEAQRDDMASSPDCKSREQRLPTVAPSDCVAKAHRSALSRNTENLSNAIGDQKTPGIVELLSSSTQSDQFPLGETNTTTTKTRKLHFLEAPRTFLLAHFVSFLLLTFSALVTGLDLVDKNPATLWQLCAFVTMYAVLATVRDRWMAYMSPYKKADSNEQKKTTSAALGDFGSDVAGKAAGVAFFCAVGEYLGKLEIFLPMLNWVELFDGMEELRTEEKSD</sequence>
<feature type="region of interest" description="Disordered" evidence="1">
    <location>
        <begin position="42"/>
        <end position="130"/>
    </location>
</feature>
<feature type="transmembrane region" description="Helical" evidence="2">
    <location>
        <begin position="195"/>
        <end position="213"/>
    </location>
</feature>
<proteinExistence type="predicted"/>
<keyword evidence="4" id="KW-1185">Reference proteome</keyword>
<evidence type="ECO:0000313" key="3">
    <source>
        <dbReference type="EMBL" id="KAF0319298.1"/>
    </source>
</evidence>
<accession>A0A8H3ZHE6</accession>
<keyword evidence="2" id="KW-0472">Membrane</keyword>
<dbReference type="AlphaFoldDB" id="A0A8H3ZHE6"/>
<comment type="caution">
    <text evidence="3">The sequence shown here is derived from an EMBL/GenBank/DDBJ whole genome shotgun (WGS) entry which is preliminary data.</text>
</comment>
<dbReference type="EMBL" id="WOWK01000097">
    <property type="protein sequence ID" value="KAF0319298.1"/>
    <property type="molecule type" value="Genomic_DNA"/>
</dbReference>
<feature type="compositionally biased region" description="Polar residues" evidence="1">
    <location>
        <begin position="79"/>
        <end position="95"/>
    </location>
</feature>
<gene>
    <name evidence="3" type="ORF">GQ607_013403</name>
</gene>
<organism evidence="3 4">
    <name type="scientific">Colletotrichum asianum</name>
    <dbReference type="NCBI Taxonomy" id="702518"/>
    <lineage>
        <taxon>Eukaryota</taxon>
        <taxon>Fungi</taxon>
        <taxon>Dikarya</taxon>
        <taxon>Ascomycota</taxon>
        <taxon>Pezizomycotina</taxon>
        <taxon>Sordariomycetes</taxon>
        <taxon>Hypocreomycetidae</taxon>
        <taxon>Glomerellales</taxon>
        <taxon>Glomerellaceae</taxon>
        <taxon>Colletotrichum</taxon>
        <taxon>Colletotrichum gloeosporioides species complex</taxon>
    </lineage>
</organism>
<dbReference type="Proteomes" id="UP000434172">
    <property type="component" value="Unassembled WGS sequence"/>
</dbReference>
<evidence type="ECO:0000313" key="4">
    <source>
        <dbReference type="Proteomes" id="UP000434172"/>
    </source>
</evidence>
<evidence type="ECO:0000256" key="2">
    <source>
        <dbReference type="SAM" id="Phobius"/>
    </source>
</evidence>
<name>A0A8H3ZHE6_9PEZI</name>
<evidence type="ECO:0000256" key="1">
    <source>
        <dbReference type="SAM" id="MobiDB-lite"/>
    </source>
</evidence>
<keyword evidence="2" id="KW-0812">Transmembrane</keyword>
<feature type="transmembrane region" description="Helical" evidence="2">
    <location>
        <begin position="225"/>
        <end position="242"/>
    </location>
</feature>
<reference evidence="3 4" key="1">
    <citation type="submission" date="2019-12" db="EMBL/GenBank/DDBJ databases">
        <title>A genome sequence resource for the geographically widespread anthracnose pathogen Colletotrichum asianum.</title>
        <authorList>
            <person name="Meng Y."/>
        </authorList>
    </citation>
    <scope>NUCLEOTIDE SEQUENCE [LARGE SCALE GENOMIC DNA]</scope>
    <source>
        <strain evidence="3 4">ICMP 18580</strain>
    </source>
</reference>